<dbReference type="PANTHER" id="PTHR35010">
    <property type="entry name" value="BLL4672 PROTEIN-RELATED"/>
    <property type="match status" value="1"/>
</dbReference>
<name>A0A369AYW3_9FIRM</name>
<dbReference type="AlphaFoldDB" id="A0A369AYW3"/>
<evidence type="ECO:0000259" key="1">
    <source>
        <dbReference type="SMART" id="SM00530"/>
    </source>
</evidence>
<keyword evidence="3" id="KW-1185">Reference proteome</keyword>
<dbReference type="Proteomes" id="UP000253034">
    <property type="component" value="Unassembled WGS sequence"/>
</dbReference>
<evidence type="ECO:0000313" key="3">
    <source>
        <dbReference type="Proteomes" id="UP000253034"/>
    </source>
</evidence>
<dbReference type="Pfam" id="PF17765">
    <property type="entry name" value="MLTR_LBD"/>
    <property type="match status" value="1"/>
</dbReference>
<dbReference type="EMBL" id="QPJT01000015">
    <property type="protein sequence ID" value="RCX14341.1"/>
    <property type="molecule type" value="Genomic_DNA"/>
</dbReference>
<sequence length="289" mass="33719">MINTTTIKNQSTDKIRRTELSNFLRIRRERLNPEHFKIPVSPRRRTPGLRREELAQLAGVSVSWYTWLEQGRPITVSDQVLESISRVLQLNWAERRHLFLLAKDHLPPSSLSSEDMHCISPQLQQVLDAFGICPAYMLDKFWNIVAWNKSAAKVFSDYTTLSSRDKNLIWLLFTHPSQKKLIVDWENEARRCIAQFRFSIDQYIGEPWLTELINDLNYVSSDFRNWWTKYDIQAAHGKCKRLNHPQAGSLALHATTLLLPDYNEFKIIVYTPLPEEGTADKLAKLVEIR</sequence>
<protein>
    <submittedName>
        <fullName evidence="2">Helix-turn-helix protein</fullName>
    </submittedName>
</protein>
<proteinExistence type="predicted"/>
<dbReference type="SUPFAM" id="SSF47413">
    <property type="entry name" value="lambda repressor-like DNA-binding domains"/>
    <property type="match status" value="1"/>
</dbReference>
<dbReference type="Gene3D" id="1.10.260.40">
    <property type="entry name" value="lambda repressor-like DNA-binding domains"/>
    <property type="match status" value="1"/>
</dbReference>
<comment type="caution">
    <text evidence="2">The sequence shown here is derived from an EMBL/GenBank/DDBJ whole genome shotgun (WGS) entry which is preliminary data.</text>
</comment>
<feature type="domain" description="HTH cro/C1-type" evidence="1">
    <location>
        <begin position="23"/>
        <end position="95"/>
    </location>
</feature>
<dbReference type="InterPro" id="IPR010982">
    <property type="entry name" value="Lambda_DNA-bd_dom_sf"/>
</dbReference>
<gene>
    <name evidence="2" type="ORF">DFR58_11565</name>
</gene>
<dbReference type="InterPro" id="IPR041413">
    <property type="entry name" value="MLTR_LBD"/>
</dbReference>
<dbReference type="OrthoDB" id="5346389at2"/>
<dbReference type="InterPro" id="IPR001387">
    <property type="entry name" value="Cro/C1-type_HTH"/>
</dbReference>
<dbReference type="SMART" id="SM00530">
    <property type="entry name" value="HTH_XRE"/>
    <property type="match status" value="1"/>
</dbReference>
<dbReference type="GO" id="GO:0003677">
    <property type="term" value="F:DNA binding"/>
    <property type="evidence" value="ECO:0007669"/>
    <property type="project" value="InterPro"/>
</dbReference>
<accession>A0A369AYW3</accession>
<dbReference type="RefSeq" id="WP_114298363.1">
    <property type="nucleotide sequence ID" value="NZ_QPJT01000015.1"/>
</dbReference>
<evidence type="ECO:0000313" key="2">
    <source>
        <dbReference type="EMBL" id="RCX14341.1"/>
    </source>
</evidence>
<dbReference type="Gene3D" id="3.30.450.180">
    <property type="match status" value="1"/>
</dbReference>
<dbReference type="CDD" id="cd00093">
    <property type="entry name" value="HTH_XRE"/>
    <property type="match status" value="1"/>
</dbReference>
<organism evidence="2 3">
    <name type="scientific">Anaerobacterium chartisolvens</name>
    <dbReference type="NCBI Taxonomy" id="1297424"/>
    <lineage>
        <taxon>Bacteria</taxon>
        <taxon>Bacillati</taxon>
        <taxon>Bacillota</taxon>
        <taxon>Clostridia</taxon>
        <taxon>Eubacteriales</taxon>
        <taxon>Oscillospiraceae</taxon>
        <taxon>Anaerobacterium</taxon>
    </lineage>
</organism>
<dbReference type="Pfam" id="PF13560">
    <property type="entry name" value="HTH_31"/>
    <property type="match status" value="1"/>
</dbReference>
<reference evidence="2 3" key="1">
    <citation type="submission" date="2018-07" db="EMBL/GenBank/DDBJ databases">
        <title>Genomic Encyclopedia of Type Strains, Phase IV (KMG-IV): sequencing the most valuable type-strain genomes for metagenomic binning, comparative biology and taxonomic classification.</title>
        <authorList>
            <person name="Goeker M."/>
        </authorList>
    </citation>
    <scope>NUCLEOTIDE SEQUENCE [LARGE SCALE GENOMIC DNA]</scope>
    <source>
        <strain evidence="2 3">DSM 27016</strain>
    </source>
</reference>